<feature type="non-terminal residue" evidence="7">
    <location>
        <position position="398"/>
    </location>
</feature>
<keyword evidence="8" id="KW-1185">Reference proteome</keyword>
<dbReference type="Proteomes" id="UP000258309">
    <property type="component" value="Unassembled WGS sequence"/>
</dbReference>
<feature type="non-terminal residue" evidence="7">
    <location>
        <position position="1"/>
    </location>
</feature>
<keyword evidence="5" id="KW-0472">Membrane</keyword>
<evidence type="ECO:0000256" key="2">
    <source>
        <dbReference type="ARBA" id="ARBA00022729"/>
    </source>
</evidence>
<keyword evidence="5" id="KW-0812">Transmembrane</keyword>
<dbReference type="PANTHER" id="PTHR31018:SF3">
    <property type="entry name" value="RECEPTOR PROTEIN-TYROSINE KINASE"/>
    <property type="match status" value="1"/>
</dbReference>
<reference evidence="7 8" key="1">
    <citation type="submission" date="2018-05" db="EMBL/GenBank/DDBJ databases">
        <title>Draft genome sequence of Scytalidium lignicola DSM 105466, a ubiquitous saprotrophic fungus.</title>
        <authorList>
            <person name="Buettner E."/>
            <person name="Gebauer A.M."/>
            <person name="Hofrichter M."/>
            <person name="Liers C."/>
            <person name="Kellner H."/>
        </authorList>
    </citation>
    <scope>NUCLEOTIDE SEQUENCE [LARGE SCALE GENOMIC DNA]</scope>
    <source>
        <strain evidence="7 8">DSM 105466</strain>
    </source>
</reference>
<evidence type="ECO:0008006" key="9">
    <source>
        <dbReference type="Google" id="ProtNLM"/>
    </source>
</evidence>
<comment type="caution">
    <text evidence="7">The sequence shown here is derived from an EMBL/GenBank/DDBJ whole genome shotgun (WGS) entry which is preliminary data.</text>
</comment>
<evidence type="ECO:0000256" key="6">
    <source>
        <dbReference type="SAM" id="SignalP"/>
    </source>
</evidence>
<dbReference type="SUPFAM" id="SSF52058">
    <property type="entry name" value="L domain-like"/>
    <property type="match status" value="1"/>
</dbReference>
<feature type="transmembrane region" description="Helical" evidence="5">
    <location>
        <begin position="271"/>
        <end position="292"/>
    </location>
</feature>
<feature type="signal peptide" evidence="6">
    <location>
        <begin position="1"/>
        <end position="24"/>
    </location>
</feature>
<dbReference type="PANTHER" id="PTHR31018">
    <property type="entry name" value="SPORULATION-SPECIFIC PROTEIN-RELATED"/>
    <property type="match status" value="1"/>
</dbReference>
<keyword evidence="5" id="KW-1133">Transmembrane helix</keyword>
<evidence type="ECO:0000313" key="8">
    <source>
        <dbReference type="Proteomes" id="UP000258309"/>
    </source>
</evidence>
<dbReference type="EMBL" id="NCSJ02000229">
    <property type="protein sequence ID" value="RFU26988.1"/>
    <property type="molecule type" value="Genomic_DNA"/>
</dbReference>
<sequence>MHFRKQVLWFGCLIFQARPYAAQATDYPCGETNVTNETIILTDPSSFAAAFEDSGGLPCSTYTGNIAIIPGTNYNLADYTESSLSLTELDGNILVNCTGVTTDIRNDSPAAIGAFVPFESLITVTGSISIVGCWTITLLDMFALTTLGGDLNVYGNPELESFSFYALKSVNGSLNLQQEILDPIDSISIDLTALQEVSGDINITGPVFSLAGAQSSKHSIAPNLTSVGGSVFINSTAQLDCSKWQQLKASGVIKGTLFCESAPHRTRLSPGAIAGIAVGGLVTLTLLATICYRMVVLKAKARGGQSAANSQNGTTGDMAELASKSNVPQMSDVLGPAQNELNATESGNVGRILVREELDGNSTARGSYPPAELSGWDSYEMPTGAERHEMNGSSRKKS</sequence>
<accession>A0A3E2H0S5</accession>
<evidence type="ECO:0000256" key="1">
    <source>
        <dbReference type="ARBA" id="ARBA00004196"/>
    </source>
</evidence>
<keyword evidence="3" id="KW-0325">Glycoprotein</keyword>
<evidence type="ECO:0000256" key="4">
    <source>
        <dbReference type="SAM" id="MobiDB-lite"/>
    </source>
</evidence>
<comment type="subcellular location">
    <subcellularLocation>
        <location evidence="1">Cell envelope</location>
    </subcellularLocation>
</comment>
<keyword evidence="2 6" id="KW-0732">Signal</keyword>
<protein>
    <recommendedName>
        <fullName evidence="9">Receptor L-domain domain-containing protein</fullName>
    </recommendedName>
</protein>
<dbReference type="AlphaFoldDB" id="A0A3E2H0S5"/>
<name>A0A3E2H0S5_SCYLI</name>
<organism evidence="7 8">
    <name type="scientific">Scytalidium lignicola</name>
    <name type="common">Hyphomycete</name>
    <dbReference type="NCBI Taxonomy" id="5539"/>
    <lineage>
        <taxon>Eukaryota</taxon>
        <taxon>Fungi</taxon>
        <taxon>Dikarya</taxon>
        <taxon>Ascomycota</taxon>
        <taxon>Pezizomycotina</taxon>
        <taxon>Leotiomycetes</taxon>
        <taxon>Leotiomycetes incertae sedis</taxon>
        <taxon>Scytalidium</taxon>
    </lineage>
</organism>
<dbReference type="InterPro" id="IPR051648">
    <property type="entry name" value="CWI-Assembly_Regulator"/>
</dbReference>
<feature type="chain" id="PRO_5017708212" description="Receptor L-domain domain-containing protein" evidence="6">
    <location>
        <begin position="25"/>
        <end position="398"/>
    </location>
</feature>
<evidence type="ECO:0000313" key="7">
    <source>
        <dbReference type="EMBL" id="RFU26988.1"/>
    </source>
</evidence>
<evidence type="ECO:0000256" key="3">
    <source>
        <dbReference type="ARBA" id="ARBA00023180"/>
    </source>
</evidence>
<dbReference type="OrthoDB" id="536881at2759"/>
<evidence type="ECO:0000256" key="5">
    <source>
        <dbReference type="SAM" id="Phobius"/>
    </source>
</evidence>
<gene>
    <name evidence="7" type="ORF">B7463_g9341</name>
</gene>
<proteinExistence type="predicted"/>
<feature type="region of interest" description="Disordered" evidence="4">
    <location>
        <begin position="358"/>
        <end position="398"/>
    </location>
</feature>